<organism evidence="1 2">
    <name type="scientific">Tanacetum coccineum</name>
    <dbReference type="NCBI Taxonomy" id="301880"/>
    <lineage>
        <taxon>Eukaryota</taxon>
        <taxon>Viridiplantae</taxon>
        <taxon>Streptophyta</taxon>
        <taxon>Embryophyta</taxon>
        <taxon>Tracheophyta</taxon>
        <taxon>Spermatophyta</taxon>
        <taxon>Magnoliopsida</taxon>
        <taxon>eudicotyledons</taxon>
        <taxon>Gunneridae</taxon>
        <taxon>Pentapetalae</taxon>
        <taxon>asterids</taxon>
        <taxon>campanulids</taxon>
        <taxon>Asterales</taxon>
        <taxon>Asteraceae</taxon>
        <taxon>Asteroideae</taxon>
        <taxon>Anthemideae</taxon>
        <taxon>Anthemidinae</taxon>
        <taxon>Tanacetum</taxon>
    </lineage>
</organism>
<gene>
    <name evidence="1" type="ORF">Tco_0990837</name>
</gene>
<name>A0ABQ5EXM1_9ASTR</name>
<sequence>MEFVTRRGIGWSLTASRINLYDAISSRFEHIILRNVGVASISSAISMQCNATRADVDSYLPVVFTSSYAYVSLLKHFLPIINPANSERIPRTCATAPTSMRQDLMVMIFFVGYEEIFVDAL</sequence>
<protein>
    <submittedName>
        <fullName evidence="1">Uncharacterized protein</fullName>
    </submittedName>
</protein>
<comment type="caution">
    <text evidence="1">The sequence shown here is derived from an EMBL/GenBank/DDBJ whole genome shotgun (WGS) entry which is preliminary data.</text>
</comment>
<reference evidence="1" key="2">
    <citation type="submission" date="2022-01" db="EMBL/GenBank/DDBJ databases">
        <authorList>
            <person name="Yamashiro T."/>
            <person name="Shiraishi A."/>
            <person name="Satake H."/>
            <person name="Nakayama K."/>
        </authorList>
    </citation>
    <scope>NUCLEOTIDE SEQUENCE</scope>
</reference>
<dbReference type="EMBL" id="BQNB010016787">
    <property type="protein sequence ID" value="GJT55783.1"/>
    <property type="molecule type" value="Genomic_DNA"/>
</dbReference>
<accession>A0ABQ5EXM1</accession>
<proteinExistence type="predicted"/>
<reference evidence="1" key="1">
    <citation type="journal article" date="2022" name="Int. J. Mol. Sci.">
        <title>Draft Genome of Tanacetum Coccineum: Genomic Comparison of Closely Related Tanacetum-Family Plants.</title>
        <authorList>
            <person name="Yamashiro T."/>
            <person name="Shiraishi A."/>
            <person name="Nakayama K."/>
            <person name="Satake H."/>
        </authorList>
    </citation>
    <scope>NUCLEOTIDE SEQUENCE</scope>
</reference>
<keyword evidence="2" id="KW-1185">Reference proteome</keyword>
<dbReference type="Proteomes" id="UP001151760">
    <property type="component" value="Unassembled WGS sequence"/>
</dbReference>
<evidence type="ECO:0000313" key="2">
    <source>
        <dbReference type="Proteomes" id="UP001151760"/>
    </source>
</evidence>
<evidence type="ECO:0000313" key="1">
    <source>
        <dbReference type="EMBL" id="GJT55783.1"/>
    </source>
</evidence>